<evidence type="ECO:0000256" key="5">
    <source>
        <dbReference type="ARBA" id="ARBA00022989"/>
    </source>
</evidence>
<feature type="transmembrane region" description="Helical" evidence="7">
    <location>
        <begin position="46"/>
        <end position="69"/>
    </location>
</feature>
<name>A0A5M9Z9U4_9BIFI</name>
<organism evidence="9 10">
    <name type="scientific">Bifidobacterium callitrichos</name>
    <dbReference type="NCBI Taxonomy" id="762209"/>
    <lineage>
        <taxon>Bacteria</taxon>
        <taxon>Bacillati</taxon>
        <taxon>Actinomycetota</taxon>
        <taxon>Actinomycetes</taxon>
        <taxon>Bifidobacteriales</taxon>
        <taxon>Bifidobacteriaceae</taxon>
        <taxon>Bifidobacterium</taxon>
    </lineage>
</organism>
<dbReference type="Pfam" id="PF02397">
    <property type="entry name" value="Bac_transf"/>
    <property type="match status" value="1"/>
</dbReference>
<keyword evidence="3 9" id="KW-0808">Transferase</keyword>
<comment type="similarity">
    <text evidence="2">Belongs to the bacterial sugar transferase family.</text>
</comment>
<reference evidence="9 10" key="1">
    <citation type="journal article" date="2019" name="Syst. Appl. Microbiol.">
        <title>Characterization of Bifidobacterium species in feaces of the Egyptian fruit bat: Description of B. vespertilionis sp. nov. and B. rousetti sp. nov.</title>
        <authorList>
            <person name="Modesto M."/>
            <person name="Satti M."/>
            <person name="Watanabe K."/>
            <person name="Puglisi E."/>
            <person name="Morelli L."/>
            <person name="Huang C.-H."/>
            <person name="Liou J.-S."/>
            <person name="Miyashita M."/>
            <person name="Tamura T."/>
            <person name="Saito S."/>
            <person name="Mori K."/>
            <person name="Huang L."/>
            <person name="Sciavilla P."/>
            <person name="Sandri C."/>
            <person name="Spiezio C."/>
            <person name="Vitali F."/>
            <person name="Cavalieri D."/>
            <person name="Perpetuini G."/>
            <person name="Tofalo R."/>
            <person name="Bonetti A."/>
            <person name="Arita M."/>
            <person name="Mattarelli P."/>
        </authorList>
    </citation>
    <scope>NUCLEOTIDE SEQUENCE [LARGE SCALE GENOMIC DNA]</scope>
    <source>
        <strain evidence="9 10">RST27</strain>
    </source>
</reference>
<evidence type="ECO:0000259" key="8">
    <source>
        <dbReference type="Pfam" id="PF02397"/>
    </source>
</evidence>
<evidence type="ECO:0000256" key="4">
    <source>
        <dbReference type="ARBA" id="ARBA00022692"/>
    </source>
</evidence>
<dbReference type="GO" id="GO:0016020">
    <property type="term" value="C:membrane"/>
    <property type="evidence" value="ECO:0007669"/>
    <property type="project" value="UniProtKB-SubCell"/>
</dbReference>
<dbReference type="Pfam" id="PF13727">
    <property type="entry name" value="CoA_binding_3"/>
    <property type="match status" value="1"/>
</dbReference>
<keyword evidence="5 7" id="KW-1133">Transmembrane helix</keyword>
<keyword evidence="6 7" id="KW-0472">Membrane</keyword>
<dbReference type="InterPro" id="IPR017475">
    <property type="entry name" value="EPS_sugar_tfrase"/>
</dbReference>
<evidence type="ECO:0000313" key="9">
    <source>
        <dbReference type="EMBL" id="KAA8815238.1"/>
    </source>
</evidence>
<dbReference type="Proteomes" id="UP000326060">
    <property type="component" value="Unassembled WGS sequence"/>
</dbReference>
<protein>
    <submittedName>
        <fullName evidence="9">Sugar transferase</fullName>
    </submittedName>
</protein>
<evidence type="ECO:0000256" key="2">
    <source>
        <dbReference type="ARBA" id="ARBA00006464"/>
    </source>
</evidence>
<feature type="domain" description="Bacterial sugar transferase" evidence="8">
    <location>
        <begin position="342"/>
        <end position="530"/>
    </location>
</feature>
<proteinExistence type="inferred from homology"/>
<feature type="transmembrane region" description="Helical" evidence="7">
    <location>
        <begin position="89"/>
        <end position="108"/>
    </location>
</feature>
<evidence type="ECO:0000256" key="3">
    <source>
        <dbReference type="ARBA" id="ARBA00022679"/>
    </source>
</evidence>
<comment type="subcellular location">
    <subcellularLocation>
        <location evidence="1">Membrane</location>
        <topology evidence="1">Multi-pass membrane protein</topology>
    </subcellularLocation>
</comment>
<gene>
    <name evidence="9" type="ORF">EMB92_10885</name>
</gene>
<evidence type="ECO:0000313" key="10">
    <source>
        <dbReference type="Proteomes" id="UP000326060"/>
    </source>
</evidence>
<accession>A0A5M9Z9U4</accession>
<dbReference type="PANTHER" id="PTHR30576">
    <property type="entry name" value="COLANIC BIOSYNTHESIS UDP-GLUCOSE LIPID CARRIER TRANSFERASE"/>
    <property type="match status" value="1"/>
</dbReference>
<comment type="caution">
    <text evidence="9">The sequence shown here is derived from an EMBL/GenBank/DDBJ whole genome shotgun (WGS) entry which is preliminary data.</text>
</comment>
<sequence>MSHMDESLTDDISRNAGVGDAAANQRDHRTDEQLSGIRQRQLSHVLYWRFFVNLALMLIDVAMFIIAGATVINLYHRQPMPLYAERFDFYFSLLAYLVLAAVIFAYCLRRAGVYHRHVMGDGHKLNSLLLLGTFECWLVLCAVSFILDLNIFFSTLTFIMVVAGVLVLISRMIIRKFILRSREKGGYAYGTVIVGSPDGIARTLKFLARRQQLNYRPVAVCPIRLNTKSGLVEPDHDAVAVNSAVNKSWGSPLPIMEYDEHTLADRVIAINAQTVMVADVLRRFSDNFNAFSLRMEALGLEIALVTSAADVSGHEIQVRAIQGTTVMTIRLAQFSPARKIMKRVFDIVVSAIAIVLSSPLMLGVAIAIKLDDHGPVLYKQERIGLYGKPFKIYKFRSMRVDADKMDAEVAAAAGQELGARFKLKNDPRVTKVGHFIRKTSLDELPQFFNSFLGTMSVVGPRPQRQYEVDEYNQVYATRLLVKPGITGPWQVSGRSDLTEEESQQLDVSYVQNWSVLGDIGYIFRTVGVMLNPKGAY</sequence>
<evidence type="ECO:0000256" key="1">
    <source>
        <dbReference type="ARBA" id="ARBA00004141"/>
    </source>
</evidence>
<feature type="transmembrane region" description="Helical" evidence="7">
    <location>
        <begin position="153"/>
        <end position="174"/>
    </location>
</feature>
<feature type="transmembrane region" description="Helical" evidence="7">
    <location>
        <begin position="344"/>
        <end position="368"/>
    </location>
</feature>
<dbReference type="EMBL" id="RZJP01000005">
    <property type="protein sequence ID" value="KAA8815238.1"/>
    <property type="molecule type" value="Genomic_DNA"/>
</dbReference>
<evidence type="ECO:0000256" key="6">
    <source>
        <dbReference type="ARBA" id="ARBA00023136"/>
    </source>
</evidence>
<feature type="transmembrane region" description="Helical" evidence="7">
    <location>
        <begin position="128"/>
        <end position="147"/>
    </location>
</feature>
<dbReference type="GO" id="GO:0016780">
    <property type="term" value="F:phosphotransferase activity, for other substituted phosphate groups"/>
    <property type="evidence" value="ECO:0007669"/>
    <property type="project" value="TreeGrafter"/>
</dbReference>
<keyword evidence="4 7" id="KW-0812">Transmembrane</keyword>
<dbReference type="NCBIfam" id="TIGR03025">
    <property type="entry name" value="EPS_sugtrans"/>
    <property type="match status" value="1"/>
</dbReference>
<dbReference type="PANTHER" id="PTHR30576:SF10">
    <property type="entry name" value="SLL5057 PROTEIN"/>
    <property type="match status" value="1"/>
</dbReference>
<dbReference type="InterPro" id="IPR003362">
    <property type="entry name" value="Bact_transf"/>
</dbReference>
<evidence type="ECO:0000256" key="7">
    <source>
        <dbReference type="SAM" id="Phobius"/>
    </source>
</evidence>
<dbReference type="AlphaFoldDB" id="A0A5M9Z9U4"/>